<feature type="domain" description="Concentrative nucleoside transporter C-terminal" evidence="9">
    <location>
        <begin position="207"/>
        <end position="407"/>
    </location>
</feature>
<dbReference type="Pfam" id="PF07670">
    <property type="entry name" value="Gate"/>
    <property type="match status" value="1"/>
</dbReference>
<keyword evidence="4 7" id="KW-0812">Transmembrane</keyword>
<feature type="transmembrane region" description="Helical" evidence="7">
    <location>
        <begin position="263"/>
        <end position="284"/>
    </location>
</feature>
<dbReference type="GO" id="GO:0005886">
    <property type="term" value="C:plasma membrane"/>
    <property type="evidence" value="ECO:0007669"/>
    <property type="project" value="UniProtKB-SubCell"/>
</dbReference>
<comment type="similarity">
    <text evidence="2">Belongs to the concentrative nucleoside transporter (CNT) (TC 2.A.41) family.</text>
</comment>
<dbReference type="EMBL" id="CAADEW010000004">
    <property type="protein sequence ID" value="VFJ43491.1"/>
    <property type="molecule type" value="Genomic_DNA"/>
</dbReference>
<evidence type="ECO:0000256" key="7">
    <source>
        <dbReference type="SAM" id="Phobius"/>
    </source>
</evidence>
<reference evidence="11" key="1">
    <citation type="submission" date="2019-02" db="EMBL/GenBank/DDBJ databases">
        <authorList>
            <person name="Gruber-Vodicka R. H."/>
            <person name="Seah K. B. B."/>
        </authorList>
    </citation>
    <scope>NUCLEOTIDE SEQUENCE</scope>
    <source>
        <strain evidence="11">BECK_BZ15</strain>
    </source>
</reference>
<dbReference type="InterPro" id="IPR002668">
    <property type="entry name" value="CNT_N_dom"/>
</dbReference>
<evidence type="ECO:0000256" key="5">
    <source>
        <dbReference type="ARBA" id="ARBA00022989"/>
    </source>
</evidence>
<feature type="domain" description="Concentrative nucleoside transporter N-terminal" evidence="8">
    <location>
        <begin position="7"/>
        <end position="78"/>
    </location>
</feature>
<feature type="transmembrane region" description="Helical" evidence="7">
    <location>
        <begin position="208"/>
        <end position="227"/>
    </location>
</feature>
<evidence type="ECO:0000259" key="9">
    <source>
        <dbReference type="Pfam" id="PF07662"/>
    </source>
</evidence>
<name>A0A450RWF6_9GAMM</name>
<accession>A0A450RWF6</accession>
<evidence type="ECO:0000259" key="8">
    <source>
        <dbReference type="Pfam" id="PF01773"/>
    </source>
</evidence>
<dbReference type="InterPro" id="IPR011642">
    <property type="entry name" value="Gate_dom"/>
</dbReference>
<dbReference type="Pfam" id="PF07662">
    <property type="entry name" value="Nucleos_tra2_C"/>
    <property type="match status" value="1"/>
</dbReference>
<feature type="transmembrane region" description="Helical" evidence="7">
    <location>
        <begin position="139"/>
        <end position="162"/>
    </location>
</feature>
<dbReference type="InterPro" id="IPR011657">
    <property type="entry name" value="CNT_C_dom"/>
</dbReference>
<feature type="transmembrane region" description="Helical" evidence="7">
    <location>
        <begin position="350"/>
        <end position="372"/>
    </location>
</feature>
<protein>
    <submittedName>
        <fullName evidence="11">Concentrative nucleoside transporter, CNT family</fullName>
    </submittedName>
</protein>
<sequence length="412" mass="43744">MVFQSLLGMVFLVLICWLLSERRRAVRWRIPIAGLALQFVLAFMLIKLPFLQDFFLFLNQVLSSLLESTRAGTSFVFGFVGGGELPYEERTGGSSFILAFQALPLILVMSALSALLFYWRVLPLVVRFFSLILQKTLGVGGALGLGAAANIFVGMVEAPLMIRPYLSRLSRAELFALMTCGMATVAGTVMVLYAAILKPVLPNAMGHILIASLISAPAAIVVARMMVPESTDGTATGGELAIPQPATSAMDAITKGTLDGLRLLLNVVAILIVFVALVSLVNRILAGLGSPDLQELLGFVMAPLVWLMGVPWEEAQTAGILMGTKTVLNEFLAYLKMSALPAGTLSERSILIMTYAMCGFANFGSLGITVAGMSTLAPDRYGEIVGLGMKSIVAGTLATCLTGAVVGIITLV</sequence>
<feature type="domain" description="Nucleoside transporter/FeoB GTPase Gate" evidence="10">
    <location>
        <begin position="100"/>
        <end position="198"/>
    </location>
</feature>
<evidence type="ECO:0000313" key="11">
    <source>
        <dbReference type="EMBL" id="VFJ43491.1"/>
    </source>
</evidence>
<proteinExistence type="inferred from homology"/>
<keyword evidence="5 7" id="KW-1133">Transmembrane helix</keyword>
<feature type="transmembrane region" description="Helical" evidence="7">
    <location>
        <begin position="392"/>
        <end position="411"/>
    </location>
</feature>
<organism evidence="11">
    <name type="scientific">Candidatus Kentrum sp. FW</name>
    <dbReference type="NCBI Taxonomy" id="2126338"/>
    <lineage>
        <taxon>Bacteria</taxon>
        <taxon>Pseudomonadati</taxon>
        <taxon>Pseudomonadota</taxon>
        <taxon>Gammaproteobacteria</taxon>
        <taxon>Candidatus Kentrum</taxon>
    </lineage>
</organism>
<evidence type="ECO:0000256" key="6">
    <source>
        <dbReference type="ARBA" id="ARBA00023136"/>
    </source>
</evidence>
<evidence type="ECO:0000256" key="3">
    <source>
        <dbReference type="ARBA" id="ARBA00022475"/>
    </source>
</evidence>
<dbReference type="InterPro" id="IPR008276">
    <property type="entry name" value="C_nuclsd_transpt"/>
</dbReference>
<evidence type="ECO:0000256" key="1">
    <source>
        <dbReference type="ARBA" id="ARBA00004651"/>
    </source>
</evidence>
<feature type="transmembrane region" description="Helical" evidence="7">
    <location>
        <begin position="96"/>
        <end position="119"/>
    </location>
</feature>
<feature type="transmembrane region" description="Helical" evidence="7">
    <location>
        <begin position="32"/>
        <end position="50"/>
    </location>
</feature>
<gene>
    <name evidence="11" type="ORF">BECKFW1821A_GA0114235_100442</name>
</gene>
<evidence type="ECO:0000256" key="2">
    <source>
        <dbReference type="ARBA" id="ARBA00009033"/>
    </source>
</evidence>
<keyword evidence="6 7" id="KW-0472">Membrane</keyword>
<keyword evidence="3" id="KW-1003">Cell membrane</keyword>
<feature type="transmembrane region" description="Helical" evidence="7">
    <location>
        <begin position="174"/>
        <end position="196"/>
    </location>
</feature>
<dbReference type="Pfam" id="PF01773">
    <property type="entry name" value="Nucleos_tra2_N"/>
    <property type="match status" value="1"/>
</dbReference>
<evidence type="ECO:0000256" key="4">
    <source>
        <dbReference type="ARBA" id="ARBA00022692"/>
    </source>
</evidence>
<dbReference type="AlphaFoldDB" id="A0A450RWF6"/>
<dbReference type="PANTHER" id="PTHR10590:SF4">
    <property type="entry name" value="SOLUTE CARRIER FAMILY 28 MEMBER 3"/>
    <property type="match status" value="1"/>
</dbReference>
<comment type="subcellular location">
    <subcellularLocation>
        <location evidence="1">Cell membrane</location>
        <topology evidence="1">Multi-pass membrane protein</topology>
    </subcellularLocation>
</comment>
<dbReference type="GO" id="GO:0015293">
    <property type="term" value="F:symporter activity"/>
    <property type="evidence" value="ECO:0007669"/>
    <property type="project" value="TreeGrafter"/>
</dbReference>
<evidence type="ECO:0000259" key="10">
    <source>
        <dbReference type="Pfam" id="PF07670"/>
    </source>
</evidence>
<dbReference type="GO" id="GO:0005337">
    <property type="term" value="F:nucleoside transmembrane transporter activity"/>
    <property type="evidence" value="ECO:0007669"/>
    <property type="project" value="InterPro"/>
</dbReference>
<dbReference type="PANTHER" id="PTHR10590">
    <property type="entry name" value="SODIUM/NUCLEOSIDE COTRANSPORTER"/>
    <property type="match status" value="1"/>
</dbReference>